<feature type="region of interest" description="Disordered" evidence="1">
    <location>
        <begin position="1"/>
        <end position="34"/>
    </location>
</feature>
<evidence type="ECO:0000313" key="2">
    <source>
        <dbReference type="EMBL" id="KAF2297651.1"/>
    </source>
</evidence>
<accession>A0A6A6L8B5</accession>
<organism evidence="2 3">
    <name type="scientific">Hevea brasiliensis</name>
    <name type="common">Para rubber tree</name>
    <name type="synonym">Siphonia brasiliensis</name>
    <dbReference type="NCBI Taxonomy" id="3981"/>
    <lineage>
        <taxon>Eukaryota</taxon>
        <taxon>Viridiplantae</taxon>
        <taxon>Streptophyta</taxon>
        <taxon>Embryophyta</taxon>
        <taxon>Tracheophyta</taxon>
        <taxon>Spermatophyta</taxon>
        <taxon>Magnoliopsida</taxon>
        <taxon>eudicotyledons</taxon>
        <taxon>Gunneridae</taxon>
        <taxon>Pentapetalae</taxon>
        <taxon>rosids</taxon>
        <taxon>fabids</taxon>
        <taxon>Malpighiales</taxon>
        <taxon>Euphorbiaceae</taxon>
        <taxon>Crotonoideae</taxon>
        <taxon>Micrandreae</taxon>
        <taxon>Hevea</taxon>
    </lineage>
</organism>
<reference evidence="2 3" key="1">
    <citation type="journal article" date="2020" name="Mol. Plant">
        <title>The Chromosome-Based Rubber Tree Genome Provides New Insights into Spurge Genome Evolution and Rubber Biosynthesis.</title>
        <authorList>
            <person name="Liu J."/>
            <person name="Shi C."/>
            <person name="Shi C.C."/>
            <person name="Li W."/>
            <person name="Zhang Q.J."/>
            <person name="Zhang Y."/>
            <person name="Li K."/>
            <person name="Lu H.F."/>
            <person name="Shi C."/>
            <person name="Zhu S.T."/>
            <person name="Xiao Z.Y."/>
            <person name="Nan H."/>
            <person name="Yue Y."/>
            <person name="Zhu X.G."/>
            <person name="Wu Y."/>
            <person name="Hong X.N."/>
            <person name="Fan G.Y."/>
            <person name="Tong Y."/>
            <person name="Zhang D."/>
            <person name="Mao C.L."/>
            <person name="Liu Y.L."/>
            <person name="Hao S.J."/>
            <person name="Liu W.Q."/>
            <person name="Lv M.Q."/>
            <person name="Zhang H.B."/>
            <person name="Liu Y."/>
            <person name="Hu-Tang G.R."/>
            <person name="Wang J.P."/>
            <person name="Wang J.H."/>
            <person name="Sun Y.H."/>
            <person name="Ni S.B."/>
            <person name="Chen W.B."/>
            <person name="Zhang X.C."/>
            <person name="Jiao Y.N."/>
            <person name="Eichler E.E."/>
            <person name="Li G.H."/>
            <person name="Liu X."/>
            <person name="Gao L.Z."/>
        </authorList>
    </citation>
    <scope>NUCLEOTIDE SEQUENCE [LARGE SCALE GENOMIC DNA]</scope>
    <source>
        <strain evidence="3">cv. GT1</strain>
        <tissue evidence="2">Leaf</tissue>
    </source>
</reference>
<feature type="compositionally biased region" description="Basic residues" evidence="1">
    <location>
        <begin position="1"/>
        <end position="10"/>
    </location>
</feature>
<proteinExistence type="predicted"/>
<keyword evidence="3" id="KW-1185">Reference proteome</keyword>
<dbReference type="EMBL" id="JAAGAX010000011">
    <property type="protein sequence ID" value="KAF2297651.1"/>
    <property type="molecule type" value="Genomic_DNA"/>
</dbReference>
<comment type="caution">
    <text evidence="2">The sequence shown here is derived from an EMBL/GenBank/DDBJ whole genome shotgun (WGS) entry which is preliminary data.</text>
</comment>
<protein>
    <submittedName>
        <fullName evidence="2">Uncharacterized protein</fullName>
    </submittedName>
</protein>
<gene>
    <name evidence="2" type="ORF">GH714_001940</name>
</gene>
<evidence type="ECO:0000313" key="3">
    <source>
        <dbReference type="Proteomes" id="UP000467840"/>
    </source>
</evidence>
<sequence length="148" mass="15735">MKVVKGRGKGKSSDEEGDAFFHLSEGGSGKSGPGVGTTAGVVASIEASAAAQHPFTGIDDAVFRDEALRWGSRRDQIMQHQFSQVGDVRVAIGRAATFEEQNAVVLELGEQQGKSGSFIISQHEATLELNLETSTAEESPCLHLEVHQ</sequence>
<dbReference type="AlphaFoldDB" id="A0A6A6L8B5"/>
<name>A0A6A6L8B5_HEVBR</name>
<dbReference type="Proteomes" id="UP000467840">
    <property type="component" value="Chromosome 1"/>
</dbReference>
<evidence type="ECO:0000256" key="1">
    <source>
        <dbReference type="SAM" id="MobiDB-lite"/>
    </source>
</evidence>